<dbReference type="RefSeq" id="XP_007718034.1">
    <property type="nucleotide sequence ID" value="XM_007719844.1"/>
</dbReference>
<organism evidence="1 2">
    <name type="scientific">Cochliobolus carbonum (strain 26-R-13)</name>
    <name type="common">Maize leaf spot fungus</name>
    <name type="synonym">Bipolaris zeicola</name>
    <dbReference type="NCBI Taxonomy" id="930089"/>
    <lineage>
        <taxon>Eukaryota</taxon>
        <taxon>Fungi</taxon>
        <taxon>Dikarya</taxon>
        <taxon>Ascomycota</taxon>
        <taxon>Pezizomycotina</taxon>
        <taxon>Dothideomycetes</taxon>
        <taxon>Pleosporomycetidae</taxon>
        <taxon>Pleosporales</taxon>
        <taxon>Pleosporineae</taxon>
        <taxon>Pleosporaceae</taxon>
        <taxon>Bipolaris</taxon>
    </lineage>
</organism>
<dbReference type="Proteomes" id="UP000053841">
    <property type="component" value="Unassembled WGS sequence"/>
</dbReference>
<protein>
    <submittedName>
        <fullName evidence="1">Uncharacterized protein</fullName>
    </submittedName>
</protein>
<reference evidence="1 2" key="1">
    <citation type="journal article" date="2013" name="PLoS Genet.">
        <title>Comparative genome structure, secondary metabolite, and effector coding capacity across Cochliobolus pathogens.</title>
        <authorList>
            <person name="Condon B.J."/>
            <person name="Leng Y."/>
            <person name="Wu D."/>
            <person name="Bushley K.E."/>
            <person name="Ohm R.A."/>
            <person name="Otillar R."/>
            <person name="Martin J."/>
            <person name="Schackwitz W."/>
            <person name="Grimwood J."/>
            <person name="MohdZainudin N."/>
            <person name="Xue C."/>
            <person name="Wang R."/>
            <person name="Manning V.A."/>
            <person name="Dhillon B."/>
            <person name="Tu Z.J."/>
            <person name="Steffenson B.J."/>
            <person name="Salamov A."/>
            <person name="Sun H."/>
            <person name="Lowry S."/>
            <person name="LaButti K."/>
            <person name="Han J."/>
            <person name="Copeland A."/>
            <person name="Lindquist E."/>
            <person name="Barry K."/>
            <person name="Schmutz J."/>
            <person name="Baker S.E."/>
            <person name="Ciuffetti L.M."/>
            <person name="Grigoriev I.V."/>
            <person name="Zhong S."/>
            <person name="Turgeon B.G."/>
        </authorList>
    </citation>
    <scope>NUCLEOTIDE SEQUENCE [LARGE SCALE GENOMIC DNA]</scope>
    <source>
        <strain evidence="1 2">26-R-13</strain>
    </source>
</reference>
<evidence type="ECO:0000313" key="2">
    <source>
        <dbReference type="Proteomes" id="UP000053841"/>
    </source>
</evidence>
<dbReference type="KEGG" id="bze:COCCADRAFT_111110"/>
<keyword evidence="2" id="KW-1185">Reference proteome</keyword>
<dbReference type="AlphaFoldDB" id="W6XKD1"/>
<dbReference type="OrthoDB" id="3763466at2759"/>
<sequence length="456" mass="52876">MTNSSEALAQNKLDKAREKLLWAKHRNARFSQAEKDIKREEGRLEEQKRWLATRRLMLHGQYSDWLNDTIVNRTIIPYCKIWNQNLAAQMQDRLPREIRDMIYQHLWHYDPDRTSPHLLARQHVKQHYTFTCPYCPPDTIAMFPRLIDIAQCMFRAEDGDLSQLFDHSALPHYLSPDYVGDLTAHEIGVSFYKSLNEEDLLQCQSSRIELVLQSDAFHLGLPTMELIRSLTVHCNIDRYRTPPQQHALSSKCRHTLSETALVRSELLFDDFCSLLDIKNKKDFKLHVIMHQCYIRLNVLEEAIKALRSVLESFLRDGSFLTVTWTYRGHWDNAMGPPCHQLVSCEITHALDASNDPLLDDPEWKLDLYEVLDQAEDIIMPEHAKFDVEPANVSKTSNRSAINRFVHNMYDLSEIHNLAVMNVITQGTDVPSESEVESDVSDGCKFGLCAHEDDEEL</sequence>
<name>W6XKD1_COCC2</name>
<evidence type="ECO:0000313" key="1">
    <source>
        <dbReference type="EMBL" id="EUC27667.1"/>
    </source>
</evidence>
<dbReference type="GeneID" id="19144233"/>
<dbReference type="EMBL" id="KI964893">
    <property type="protein sequence ID" value="EUC27667.1"/>
    <property type="molecule type" value="Genomic_DNA"/>
</dbReference>
<gene>
    <name evidence="1" type="ORF">COCCADRAFT_111110</name>
</gene>
<dbReference type="HOGENOM" id="CLU_621368_0_0_1"/>
<proteinExistence type="predicted"/>
<accession>W6XKD1</accession>